<dbReference type="Proteomes" id="UP000053748">
    <property type="component" value="Unassembled WGS sequence"/>
</dbReference>
<dbReference type="Pfam" id="PF03222">
    <property type="entry name" value="Trp_Tyr_perm"/>
    <property type="match status" value="1"/>
</dbReference>
<evidence type="ECO:0000256" key="8">
    <source>
        <dbReference type="ARBA" id="ARBA00022989"/>
    </source>
</evidence>
<keyword evidence="12" id="KW-1185">Reference proteome</keyword>
<feature type="transmembrane region" description="Helical" evidence="10">
    <location>
        <begin position="130"/>
        <end position="152"/>
    </location>
</feature>
<feature type="transmembrane region" description="Helical" evidence="10">
    <location>
        <begin position="316"/>
        <end position="335"/>
    </location>
</feature>
<dbReference type="PANTHER" id="PTHR46997:SF2">
    <property type="entry name" value="TYROSINE-SPECIFIC TRANSPORT SYSTEM"/>
    <property type="match status" value="1"/>
</dbReference>
<feature type="transmembrane region" description="Helical" evidence="10">
    <location>
        <begin position="277"/>
        <end position="304"/>
    </location>
</feature>
<keyword evidence="7 10" id="KW-0029">Amino-acid transport</keyword>
<dbReference type="OrthoDB" id="18749at2"/>
<reference evidence="11" key="1">
    <citation type="submission" date="2017-12" db="EMBL/GenBank/DDBJ databases">
        <title>FDA dAtabase for Regulatory Grade micrObial Sequences (FDA-ARGOS): Supporting development and validation of Infectious Disease Dx tests.</title>
        <authorList>
            <person name="Hoffmann M."/>
            <person name="Allard M."/>
            <person name="Evans P."/>
            <person name="Brown E."/>
            <person name="Tallon L.J."/>
            <person name="Sadzewicz L."/>
            <person name="Sengamalay N."/>
            <person name="Ott S."/>
            <person name="Godinez A."/>
            <person name="Nagaraj S."/>
            <person name="Vavikolanu K."/>
            <person name="Aluvathingal J."/>
            <person name="Nadendla S."/>
            <person name="Hobson J."/>
            <person name="Sichtig H."/>
        </authorList>
    </citation>
    <scope>NUCLEOTIDE SEQUENCE [LARGE SCALE GENOMIC DNA]</scope>
    <source>
        <strain evidence="11">FDAARGOS_113</strain>
    </source>
</reference>
<feature type="transmembrane region" description="Helical" evidence="10">
    <location>
        <begin position="43"/>
        <end position="65"/>
    </location>
</feature>
<evidence type="ECO:0000256" key="6">
    <source>
        <dbReference type="ARBA" id="ARBA00022692"/>
    </source>
</evidence>
<dbReference type="Gene3D" id="1.20.1740.10">
    <property type="entry name" value="Amino acid/polyamine transporter I"/>
    <property type="match status" value="1"/>
</dbReference>
<organism evidence="11 12">
    <name type="scientific">Vibrio mimicus</name>
    <dbReference type="NCBI Taxonomy" id="674"/>
    <lineage>
        <taxon>Bacteria</taxon>
        <taxon>Pseudomonadati</taxon>
        <taxon>Pseudomonadota</taxon>
        <taxon>Gammaproteobacteria</taxon>
        <taxon>Vibrionales</taxon>
        <taxon>Vibrionaceae</taxon>
        <taxon>Vibrio</taxon>
    </lineage>
</organism>
<evidence type="ECO:0000256" key="3">
    <source>
        <dbReference type="ARBA" id="ARBA00022448"/>
    </source>
</evidence>
<feature type="transmembrane region" description="Helical" evidence="10">
    <location>
        <begin position="91"/>
        <end position="110"/>
    </location>
</feature>
<dbReference type="PANTHER" id="PTHR46997">
    <property type="entry name" value="LOW AFFINITY TRYPTOPHAN PERMEASE-RELATED"/>
    <property type="match status" value="1"/>
</dbReference>
<dbReference type="STRING" id="674.VM_02735"/>
<gene>
    <name evidence="11" type="ORF">AL544_011260</name>
</gene>
<comment type="caution">
    <text evidence="11">The sequence shown here is derived from an EMBL/GenBank/DDBJ whole genome shotgun (WGS) entry which is preliminary data.</text>
</comment>
<evidence type="ECO:0000256" key="5">
    <source>
        <dbReference type="ARBA" id="ARBA00022519"/>
    </source>
</evidence>
<evidence type="ECO:0000313" key="11">
    <source>
        <dbReference type="EMBL" id="PNM56617.1"/>
    </source>
</evidence>
<dbReference type="InterPro" id="IPR013059">
    <property type="entry name" value="Trp_tyr_transpt"/>
</dbReference>
<evidence type="ECO:0000256" key="4">
    <source>
        <dbReference type="ARBA" id="ARBA00022475"/>
    </source>
</evidence>
<evidence type="ECO:0000256" key="9">
    <source>
        <dbReference type="ARBA" id="ARBA00023136"/>
    </source>
</evidence>
<keyword evidence="8 10" id="KW-1133">Transmembrane helix</keyword>
<evidence type="ECO:0000256" key="2">
    <source>
        <dbReference type="ARBA" id="ARBA00005452"/>
    </source>
</evidence>
<dbReference type="RefSeq" id="WP_000388450.1">
    <property type="nucleotide sequence ID" value="NZ_CAWMSS010000001.1"/>
</dbReference>
<name>A0A2J9UYK6_VIBMI</name>
<dbReference type="AlphaFoldDB" id="A0A2J9UYK6"/>
<dbReference type="GO" id="GO:0005886">
    <property type="term" value="C:plasma membrane"/>
    <property type="evidence" value="ECO:0007669"/>
    <property type="project" value="UniProtKB-SubCell"/>
</dbReference>
<dbReference type="GO" id="GO:0003333">
    <property type="term" value="P:amino acid transmembrane transport"/>
    <property type="evidence" value="ECO:0007669"/>
    <property type="project" value="InterPro"/>
</dbReference>
<proteinExistence type="inferred from homology"/>
<keyword evidence="5 10" id="KW-0997">Cell inner membrane</keyword>
<dbReference type="PROSITE" id="PS00594">
    <property type="entry name" value="AROMATIC_AA_PERMEASE_1"/>
    <property type="match status" value="1"/>
</dbReference>
<evidence type="ECO:0000313" key="12">
    <source>
        <dbReference type="Proteomes" id="UP000053748"/>
    </source>
</evidence>
<dbReference type="InterPro" id="IPR018227">
    <property type="entry name" value="Amino_acid_transport_2"/>
</dbReference>
<accession>A0A2J9UYK6</accession>
<comment type="similarity">
    <text evidence="2 10">Belongs to the amino acid/polyamine transporter 2 family. Mtr/TnaB/TyrP permease subfamily.</text>
</comment>
<sequence>MEATNTTIPKIKSRTIGGGLIIAGTTIGAGMLSIPLVSAGIGFSFSVLILLAYWGLMTYTALLMLEVHQFSDSNATLHTLAKQFLGNKGKYIAAAAMFFLFYSLCAAYTAGGGTNLTIRIDELFGIKIPAAIGSIVFVILVAVMITAGTLLVDKVNRVLFGLMVLSMVLVLMSLSPNITKTYLSSAPIEYGLIFVALPVVFTSFGFHGSIPAIVSYLDGNTSHLKKAMYIGSTIPLIIYILWLICTLGVSHQDELSQISELGEMINVLSMTITDSKLSLLIGFFADLALITSFLGVSLGLFEFIRDTTKKHIQGNRVYLALITFLPPLIFALFFPEGFILALGYASIALVVLAIFLPVAMAYKSRKLYKSTNYYRVKGGLFPMLISVMIGMIIITSQLI</sequence>
<evidence type="ECO:0000256" key="7">
    <source>
        <dbReference type="ARBA" id="ARBA00022970"/>
    </source>
</evidence>
<feature type="transmembrane region" description="Helical" evidence="10">
    <location>
        <begin position="229"/>
        <end position="249"/>
    </location>
</feature>
<comment type="subcellular location">
    <subcellularLocation>
        <location evidence="1 10">Cell inner membrane</location>
        <topology evidence="1 10">Multi-pass membrane protein</topology>
    </subcellularLocation>
</comment>
<feature type="transmembrane region" description="Helical" evidence="10">
    <location>
        <begin position="341"/>
        <end position="362"/>
    </location>
</feature>
<keyword evidence="9 10" id="KW-0472">Membrane</keyword>
<feature type="transmembrane region" description="Helical" evidence="10">
    <location>
        <begin position="16"/>
        <end position="37"/>
    </location>
</feature>
<dbReference type="NCBIfam" id="TIGR00837">
    <property type="entry name" value="araaP"/>
    <property type="match status" value="1"/>
</dbReference>
<feature type="transmembrane region" description="Helical" evidence="10">
    <location>
        <begin position="159"/>
        <end position="178"/>
    </location>
</feature>
<dbReference type="GO" id="GO:0015173">
    <property type="term" value="F:aromatic amino acid transmembrane transporter activity"/>
    <property type="evidence" value="ECO:0007669"/>
    <property type="project" value="UniProtKB-UniRule"/>
</dbReference>
<dbReference type="EMBL" id="LOSJ02000002">
    <property type="protein sequence ID" value="PNM56617.1"/>
    <property type="molecule type" value="Genomic_DNA"/>
</dbReference>
<keyword evidence="6 10" id="KW-0812">Transmembrane</keyword>
<evidence type="ECO:0000256" key="1">
    <source>
        <dbReference type="ARBA" id="ARBA00004429"/>
    </source>
</evidence>
<feature type="transmembrane region" description="Helical" evidence="10">
    <location>
        <begin position="374"/>
        <end position="394"/>
    </location>
</feature>
<comment type="function">
    <text evidence="10">Involved in transporting aromatic amino acids across the cytoplasmic membrane.</text>
</comment>
<protein>
    <recommendedName>
        <fullName evidence="10">Aromatic amino acid permease</fullName>
    </recommendedName>
</protein>
<keyword evidence="4 10" id="KW-1003">Cell membrane</keyword>
<dbReference type="PRINTS" id="PR00166">
    <property type="entry name" value="AROAAPRMEASE"/>
</dbReference>
<feature type="transmembrane region" description="Helical" evidence="10">
    <location>
        <begin position="190"/>
        <end position="217"/>
    </location>
</feature>
<dbReference type="InterPro" id="IPR013061">
    <property type="entry name" value="Trp/try_permease_CS"/>
</dbReference>
<keyword evidence="3 10" id="KW-0813">Transport</keyword>
<evidence type="ECO:0000256" key="10">
    <source>
        <dbReference type="RuleBase" id="RU367149"/>
    </source>
</evidence>